<dbReference type="InterPro" id="IPR018060">
    <property type="entry name" value="HTH_AraC"/>
</dbReference>
<dbReference type="PANTHER" id="PTHR47894:SF4">
    <property type="entry name" value="HTH-TYPE TRANSCRIPTIONAL REGULATOR GADX"/>
    <property type="match status" value="1"/>
</dbReference>
<dbReference type="GO" id="GO:0000976">
    <property type="term" value="F:transcription cis-regulatory region binding"/>
    <property type="evidence" value="ECO:0007669"/>
    <property type="project" value="TreeGrafter"/>
</dbReference>
<proteinExistence type="predicted"/>
<feature type="domain" description="HTH araC/xylS-type" evidence="4">
    <location>
        <begin position="291"/>
        <end position="389"/>
    </location>
</feature>
<dbReference type="Proteomes" id="UP000321039">
    <property type="component" value="Unassembled WGS sequence"/>
</dbReference>
<dbReference type="PROSITE" id="PS01124">
    <property type="entry name" value="HTH_ARAC_FAMILY_2"/>
    <property type="match status" value="1"/>
</dbReference>
<keyword evidence="1" id="KW-0805">Transcription regulation</keyword>
<dbReference type="InterPro" id="IPR009057">
    <property type="entry name" value="Homeodomain-like_sf"/>
</dbReference>
<evidence type="ECO:0000259" key="4">
    <source>
        <dbReference type="PROSITE" id="PS01124"/>
    </source>
</evidence>
<name>A0A5C9AB41_9GAMM</name>
<evidence type="ECO:0000313" key="5">
    <source>
        <dbReference type="EMBL" id="TXS96541.1"/>
    </source>
</evidence>
<dbReference type="Gene3D" id="1.10.10.60">
    <property type="entry name" value="Homeodomain-like"/>
    <property type="match status" value="1"/>
</dbReference>
<dbReference type="Pfam" id="PF12625">
    <property type="entry name" value="Arabinose_bd"/>
    <property type="match status" value="1"/>
</dbReference>
<organism evidence="5 6">
    <name type="scientific">Parahaliea maris</name>
    <dbReference type="NCBI Taxonomy" id="2716870"/>
    <lineage>
        <taxon>Bacteria</taxon>
        <taxon>Pseudomonadati</taxon>
        <taxon>Pseudomonadota</taxon>
        <taxon>Gammaproteobacteria</taxon>
        <taxon>Cellvibrionales</taxon>
        <taxon>Halieaceae</taxon>
        <taxon>Parahaliea</taxon>
    </lineage>
</organism>
<evidence type="ECO:0000313" key="6">
    <source>
        <dbReference type="Proteomes" id="UP000321039"/>
    </source>
</evidence>
<gene>
    <name evidence="5" type="ORF">FV139_03420</name>
</gene>
<evidence type="ECO:0000256" key="2">
    <source>
        <dbReference type="ARBA" id="ARBA00023125"/>
    </source>
</evidence>
<comment type="caution">
    <text evidence="5">The sequence shown here is derived from an EMBL/GenBank/DDBJ whole genome shotgun (WGS) entry which is preliminary data.</text>
</comment>
<keyword evidence="6" id="KW-1185">Reference proteome</keyword>
<dbReference type="GO" id="GO:0005829">
    <property type="term" value="C:cytosol"/>
    <property type="evidence" value="ECO:0007669"/>
    <property type="project" value="TreeGrafter"/>
</dbReference>
<dbReference type="GO" id="GO:0003700">
    <property type="term" value="F:DNA-binding transcription factor activity"/>
    <property type="evidence" value="ECO:0007669"/>
    <property type="project" value="InterPro"/>
</dbReference>
<keyword evidence="2" id="KW-0238">DNA-binding</keyword>
<protein>
    <submittedName>
        <fullName evidence="5">AraC family transcriptional regulator</fullName>
    </submittedName>
</protein>
<evidence type="ECO:0000256" key="3">
    <source>
        <dbReference type="ARBA" id="ARBA00023163"/>
    </source>
</evidence>
<dbReference type="SUPFAM" id="SSF46689">
    <property type="entry name" value="Homeodomain-like"/>
    <property type="match status" value="1"/>
</dbReference>
<dbReference type="Pfam" id="PF12833">
    <property type="entry name" value="HTH_18"/>
    <property type="match status" value="1"/>
</dbReference>
<dbReference type="InterPro" id="IPR018062">
    <property type="entry name" value="HTH_AraC-typ_CS"/>
</dbReference>
<accession>A0A5C9AB41</accession>
<keyword evidence="3" id="KW-0804">Transcription</keyword>
<dbReference type="PROSITE" id="PS00041">
    <property type="entry name" value="HTH_ARAC_FAMILY_1"/>
    <property type="match status" value="1"/>
</dbReference>
<dbReference type="AlphaFoldDB" id="A0A5C9AB41"/>
<dbReference type="SMART" id="SM00342">
    <property type="entry name" value="HTH_ARAC"/>
    <property type="match status" value="1"/>
</dbReference>
<dbReference type="InterPro" id="IPR032687">
    <property type="entry name" value="AraC-type_N"/>
</dbReference>
<reference evidence="5 6" key="1">
    <citation type="submission" date="2019-08" db="EMBL/GenBank/DDBJ databases">
        <title>Parahaliea maris sp. nov., isolated from the surface seawater.</title>
        <authorList>
            <person name="Liu Y."/>
        </authorList>
    </citation>
    <scope>NUCLEOTIDE SEQUENCE [LARGE SCALE GENOMIC DNA]</scope>
    <source>
        <strain evidence="5 6">HSLHS9</strain>
    </source>
</reference>
<sequence>MSLHVVILEEKVNVPTGPQAIPDGQGKIAAFTGLLLDIQGHKHDIRGHSYTPQSRPMSSTASPLIRSALLSSLGEAAEELGMDLAPTLRKCGLDPTLVARPEGFISRHAFSNCLEQLAHEYRCPHLGLVVARHGESLGMGALALLARASATIGSALDAGYPRMSLYTDTQWRQQRDDSHVTLVRTVPRGIDGRASQFQAMSVAQHLLLLREVLGPTWAPSAVSFTFPRPPERQHYRRFFGAPVYFEQEHAGIRLPIEVLDTPVPGHNPELLAIIEHYLDNNHLVVDQGLPGKISTIIRQQLASGGCNAESVASALGWHAKTLQRALRREGSSFKALLLQNRLDLAEYHLSSSPVDLAQLADMLGYSSASALSRAFKQRHGLSPRAWRQRHAAGAKVAPFVDYLAG</sequence>
<evidence type="ECO:0000256" key="1">
    <source>
        <dbReference type="ARBA" id="ARBA00023015"/>
    </source>
</evidence>
<dbReference type="EMBL" id="VRZA01000001">
    <property type="protein sequence ID" value="TXS96541.1"/>
    <property type="molecule type" value="Genomic_DNA"/>
</dbReference>
<dbReference type="PANTHER" id="PTHR47894">
    <property type="entry name" value="HTH-TYPE TRANSCRIPTIONAL REGULATOR GADX"/>
    <property type="match status" value="1"/>
</dbReference>